<proteinExistence type="predicted"/>
<accession>A0A381VQQ6</accession>
<dbReference type="Pfam" id="PF04267">
    <property type="entry name" value="SoxD"/>
    <property type="match status" value="1"/>
</dbReference>
<dbReference type="Gene3D" id="3.30.2270.10">
    <property type="entry name" value="Folate-binding superfamily"/>
    <property type="match status" value="1"/>
</dbReference>
<evidence type="ECO:0000313" key="1">
    <source>
        <dbReference type="EMBL" id="SVA42088.1"/>
    </source>
</evidence>
<organism evidence="1">
    <name type="scientific">marine metagenome</name>
    <dbReference type="NCBI Taxonomy" id="408172"/>
    <lineage>
        <taxon>unclassified sequences</taxon>
        <taxon>metagenomes</taxon>
        <taxon>ecological metagenomes</taxon>
    </lineage>
</organism>
<protein>
    <recommendedName>
        <fullName evidence="2">Sarcosine oxidase subunit delta</fullName>
    </recommendedName>
</protein>
<dbReference type="EMBL" id="UINC01009385">
    <property type="protein sequence ID" value="SVA42088.1"/>
    <property type="molecule type" value="Genomic_DNA"/>
</dbReference>
<dbReference type="GO" id="GO:0008115">
    <property type="term" value="F:sarcosine oxidase activity"/>
    <property type="evidence" value="ECO:0007669"/>
    <property type="project" value="InterPro"/>
</dbReference>
<dbReference type="InterPro" id="IPR038561">
    <property type="entry name" value="SoxD_sf"/>
</dbReference>
<dbReference type="GO" id="GO:0046653">
    <property type="term" value="P:tetrahydrofolate metabolic process"/>
    <property type="evidence" value="ECO:0007669"/>
    <property type="project" value="InterPro"/>
</dbReference>
<gene>
    <name evidence="1" type="ORF">METZ01_LOCUS94942</name>
</gene>
<dbReference type="AlphaFoldDB" id="A0A381VQQ6"/>
<dbReference type="InterPro" id="IPR006279">
    <property type="entry name" value="SoxD"/>
</dbReference>
<name>A0A381VQQ6_9ZZZZ</name>
<evidence type="ECO:0008006" key="2">
    <source>
        <dbReference type="Google" id="ProtNLM"/>
    </source>
</evidence>
<dbReference type="NCBIfam" id="TIGR01374">
    <property type="entry name" value="soxD"/>
    <property type="match status" value="1"/>
</dbReference>
<sequence>MLEIKCPYCGKRSQNEFAYGGDATIKRPELNKEVSDQEWDTFVYYRKNPRGDYLELWHHISGCRQWFKAKRNTATHEIIETYELSENSGDPS</sequence>
<reference evidence="1" key="1">
    <citation type="submission" date="2018-05" db="EMBL/GenBank/DDBJ databases">
        <authorList>
            <person name="Lanie J.A."/>
            <person name="Ng W.-L."/>
            <person name="Kazmierczak K.M."/>
            <person name="Andrzejewski T.M."/>
            <person name="Davidsen T.M."/>
            <person name="Wayne K.J."/>
            <person name="Tettelin H."/>
            <person name="Glass J.I."/>
            <person name="Rusch D."/>
            <person name="Podicherti R."/>
            <person name="Tsui H.-C.T."/>
            <person name="Winkler M.E."/>
        </authorList>
    </citation>
    <scope>NUCLEOTIDE SEQUENCE</scope>
</reference>